<reference evidence="2 3" key="1">
    <citation type="submission" date="2018-10" db="EMBL/GenBank/DDBJ databases">
        <title>Genome assembly for a Yunnan-Guizhou Plateau 3E fish, Anabarilius grahami (Regan), and its evolutionary and genetic applications.</title>
        <authorList>
            <person name="Jiang W."/>
        </authorList>
    </citation>
    <scope>NUCLEOTIDE SEQUENCE [LARGE SCALE GENOMIC DNA]</scope>
    <source>
        <strain evidence="2">AG-KIZ</strain>
        <tissue evidence="2">Muscle</tissue>
    </source>
</reference>
<sequence>MVSPDRCVNPSTGIYVPRVLCKRPAFFEDAMKTNDCNSTYHYDYITGNYGVLQSQSPALAPQSRDHTRGVRSARPPPCQLLSLRHSGEEKRDGPSITAEFE</sequence>
<dbReference type="EMBL" id="RJVU01057857">
    <property type="protein sequence ID" value="ROK15668.1"/>
    <property type="molecule type" value="Genomic_DNA"/>
</dbReference>
<evidence type="ECO:0000256" key="1">
    <source>
        <dbReference type="SAM" id="MobiDB-lite"/>
    </source>
</evidence>
<evidence type="ECO:0000313" key="3">
    <source>
        <dbReference type="Proteomes" id="UP000281406"/>
    </source>
</evidence>
<dbReference type="AlphaFoldDB" id="A0A3N0XXW8"/>
<comment type="caution">
    <text evidence="2">The sequence shown here is derived from an EMBL/GenBank/DDBJ whole genome shotgun (WGS) entry which is preliminary data.</text>
</comment>
<evidence type="ECO:0000313" key="2">
    <source>
        <dbReference type="EMBL" id="ROK15668.1"/>
    </source>
</evidence>
<proteinExistence type="predicted"/>
<name>A0A3N0XXW8_ANAGA</name>
<feature type="region of interest" description="Disordered" evidence="1">
    <location>
        <begin position="56"/>
        <end position="101"/>
    </location>
</feature>
<keyword evidence="3" id="KW-1185">Reference proteome</keyword>
<accession>A0A3N0XXW8</accession>
<organism evidence="2 3">
    <name type="scientific">Anabarilius grahami</name>
    <name type="common">Kanglang fish</name>
    <name type="synonym">Barilius grahami</name>
    <dbReference type="NCBI Taxonomy" id="495550"/>
    <lineage>
        <taxon>Eukaryota</taxon>
        <taxon>Metazoa</taxon>
        <taxon>Chordata</taxon>
        <taxon>Craniata</taxon>
        <taxon>Vertebrata</taxon>
        <taxon>Euteleostomi</taxon>
        <taxon>Actinopterygii</taxon>
        <taxon>Neopterygii</taxon>
        <taxon>Teleostei</taxon>
        <taxon>Ostariophysi</taxon>
        <taxon>Cypriniformes</taxon>
        <taxon>Xenocyprididae</taxon>
        <taxon>Xenocypridinae</taxon>
        <taxon>Xenocypridinae incertae sedis</taxon>
        <taxon>Anabarilius</taxon>
    </lineage>
</organism>
<gene>
    <name evidence="2" type="ORF">DPX16_9972</name>
</gene>
<protein>
    <submittedName>
        <fullName evidence="2">Uncharacterized protein</fullName>
    </submittedName>
</protein>
<dbReference type="Proteomes" id="UP000281406">
    <property type="component" value="Unassembled WGS sequence"/>
</dbReference>